<dbReference type="SFLD" id="SFLDS00003">
    <property type="entry name" value="Haloacid_Dehalogenase"/>
    <property type="match status" value="1"/>
</dbReference>
<dbReference type="SUPFAM" id="SSF56784">
    <property type="entry name" value="HAD-like"/>
    <property type="match status" value="1"/>
</dbReference>
<reference evidence="6" key="1">
    <citation type="submission" date="2025-08" db="UniProtKB">
        <authorList>
            <consortium name="RefSeq"/>
        </authorList>
    </citation>
    <scope>IDENTIFICATION</scope>
</reference>
<proteinExistence type="predicted"/>
<dbReference type="InterPro" id="IPR023214">
    <property type="entry name" value="HAD_sf"/>
</dbReference>
<evidence type="ECO:0000313" key="5">
    <source>
        <dbReference type="Proteomes" id="UP000835206"/>
    </source>
</evidence>
<dbReference type="InterPro" id="IPR051400">
    <property type="entry name" value="HAD-like_hydrolase"/>
</dbReference>
<comment type="cofactor">
    <cofactor evidence="1">
        <name>Mg(2+)</name>
        <dbReference type="ChEBI" id="CHEBI:18420"/>
    </cofactor>
</comment>
<dbReference type="RefSeq" id="XP_048261747.1">
    <property type="nucleotide sequence ID" value="XM_048405790.1"/>
</dbReference>
<dbReference type="InterPro" id="IPR006439">
    <property type="entry name" value="HAD-SF_hydro_IA"/>
</dbReference>
<name>A0A9C6SJD3_BOMTE</name>
<dbReference type="InterPro" id="IPR011950">
    <property type="entry name" value="HAD-SF_hydro_IA_CTE7"/>
</dbReference>
<accession>A0A9C6SJD3</accession>
<keyword evidence="2" id="KW-0378">Hydrolase</keyword>
<keyword evidence="3" id="KW-0460">Magnesium</keyword>
<dbReference type="NCBIfam" id="TIGR02253">
    <property type="entry name" value="CTE7"/>
    <property type="match status" value="1"/>
</dbReference>
<dbReference type="KEGG" id="bter:100645078"/>
<evidence type="ECO:0000256" key="4">
    <source>
        <dbReference type="SAM" id="MobiDB-lite"/>
    </source>
</evidence>
<dbReference type="SFLD" id="SFLDG01129">
    <property type="entry name" value="C1.5:_HAD__Beta-PGM__Phosphata"/>
    <property type="match status" value="1"/>
</dbReference>
<dbReference type="PANTHER" id="PTHR46470">
    <property type="entry name" value="N-ACYLNEURAMINATE-9-PHOSPHATASE"/>
    <property type="match status" value="1"/>
</dbReference>
<dbReference type="PANTHER" id="PTHR46470:SF3">
    <property type="entry name" value="N-ACYLNEURAMINATE-9-PHOSPHATASE"/>
    <property type="match status" value="1"/>
</dbReference>
<organism evidence="5 6">
    <name type="scientific">Bombus terrestris</name>
    <name type="common">Buff-tailed bumblebee</name>
    <name type="synonym">Apis terrestris</name>
    <dbReference type="NCBI Taxonomy" id="30195"/>
    <lineage>
        <taxon>Eukaryota</taxon>
        <taxon>Metazoa</taxon>
        <taxon>Ecdysozoa</taxon>
        <taxon>Arthropoda</taxon>
        <taxon>Hexapoda</taxon>
        <taxon>Insecta</taxon>
        <taxon>Pterygota</taxon>
        <taxon>Neoptera</taxon>
        <taxon>Endopterygota</taxon>
        <taxon>Hymenoptera</taxon>
        <taxon>Apocrita</taxon>
        <taxon>Aculeata</taxon>
        <taxon>Apoidea</taxon>
        <taxon>Anthophila</taxon>
        <taxon>Apidae</taxon>
        <taxon>Bombus</taxon>
        <taxon>Bombus</taxon>
    </lineage>
</organism>
<dbReference type="NCBIfam" id="TIGR01549">
    <property type="entry name" value="HAD-SF-IA-v1"/>
    <property type="match status" value="1"/>
</dbReference>
<evidence type="ECO:0000256" key="1">
    <source>
        <dbReference type="ARBA" id="ARBA00001946"/>
    </source>
</evidence>
<keyword evidence="5" id="KW-1185">Reference proteome</keyword>
<dbReference type="GeneID" id="100645078"/>
<dbReference type="Gene3D" id="1.20.120.710">
    <property type="entry name" value="Haloacid dehalogenase hydrolase-like domain"/>
    <property type="match status" value="1"/>
</dbReference>
<dbReference type="Gene3D" id="3.40.50.1000">
    <property type="entry name" value="HAD superfamily/HAD-like"/>
    <property type="match status" value="1"/>
</dbReference>
<feature type="compositionally biased region" description="Basic residues" evidence="4">
    <location>
        <begin position="1"/>
        <end position="10"/>
    </location>
</feature>
<dbReference type="InterPro" id="IPR036412">
    <property type="entry name" value="HAD-like_sf"/>
</dbReference>
<dbReference type="GO" id="GO:0046380">
    <property type="term" value="P:N-acetylneuraminate biosynthetic process"/>
    <property type="evidence" value="ECO:0007669"/>
    <property type="project" value="TreeGrafter"/>
</dbReference>
<evidence type="ECO:0000256" key="2">
    <source>
        <dbReference type="ARBA" id="ARBA00022801"/>
    </source>
</evidence>
<feature type="region of interest" description="Disordered" evidence="4">
    <location>
        <begin position="1"/>
        <end position="20"/>
    </location>
</feature>
<dbReference type="OrthoDB" id="1694274at2759"/>
<dbReference type="Proteomes" id="UP000835206">
    <property type="component" value="Chromosome 5"/>
</dbReference>
<dbReference type="AlphaFoldDB" id="A0A9C6SJD3"/>
<dbReference type="GO" id="GO:0050124">
    <property type="term" value="F:N-acylneuraminate-9-phosphatase activity"/>
    <property type="evidence" value="ECO:0007669"/>
    <property type="project" value="TreeGrafter"/>
</dbReference>
<gene>
    <name evidence="6" type="primary">LOC100645078</name>
</gene>
<protein>
    <submittedName>
        <fullName evidence="6">N-acylneuraminate-9-phosphatase</fullName>
    </submittedName>
</protein>
<sequence length="325" mass="37679">MSLHSRRNQGRGKGQDRTGTKSIRVFSEGDRYMNIICFYARLFIETLLNYHRINNRFTFPMTMATLHEKHFCSSNISISAVFFDLDNTLIETRKGDNQTCRKLAEELTQEYGIPEDISVKITTTYLKLFRKCPDNVIHTLDVWRITLWSRALGEKYSYLAKKIYERWLCLRYYYLTLPSDIVSMLRQLRLKYLLGLITNGPSNAQWEKIRKLSLEQYFDIILVSGDLPWEKPKREIFRKAYRFLNVKPDSCVMVGDKLETDILGGIEAGLGCTIWIPTLDKPHLLRGDPQPDFTIRHVTDLLSILNRGPDAPEFEDSSSNASDGS</sequence>
<evidence type="ECO:0000256" key="3">
    <source>
        <dbReference type="ARBA" id="ARBA00022842"/>
    </source>
</evidence>
<evidence type="ECO:0000313" key="6">
    <source>
        <dbReference type="RefSeq" id="XP_048261747.1"/>
    </source>
</evidence>
<dbReference type="InterPro" id="IPR041492">
    <property type="entry name" value="HAD_2"/>
</dbReference>
<dbReference type="Pfam" id="PF13419">
    <property type="entry name" value="HAD_2"/>
    <property type="match status" value="1"/>
</dbReference>